<dbReference type="PROSITE" id="PS50240">
    <property type="entry name" value="TRYPSIN_DOM"/>
    <property type="match status" value="1"/>
</dbReference>
<dbReference type="SMART" id="SM00020">
    <property type="entry name" value="Tryp_SPc"/>
    <property type="match status" value="1"/>
</dbReference>
<dbReference type="CDD" id="cd00190">
    <property type="entry name" value="Tryp_SPc"/>
    <property type="match status" value="1"/>
</dbReference>
<keyword evidence="3" id="KW-0732">Signal</keyword>
<dbReference type="InterPro" id="IPR009003">
    <property type="entry name" value="Peptidase_S1_PA"/>
</dbReference>
<dbReference type="Gene3D" id="2.40.10.10">
    <property type="entry name" value="Trypsin-like serine proteases"/>
    <property type="match status" value="2"/>
</dbReference>
<evidence type="ECO:0000259" key="4">
    <source>
        <dbReference type="PROSITE" id="PS50240"/>
    </source>
</evidence>
<dbReference type="Proteomes" id="UP001652621">
    <property type="component" value="Unplaced"/>
</dbReference>
<comment type="similarity">
    <text evidence="2">Belongs to the peptidase S1 family. CLIP subfamily.</text>
</comment>
<protein>
    <submittedName>
        <fullName evidence="6">Venom peptide isomerase heavy chain-like</fullName>
    </submittedName>
</protein>
<dbReference type="InterPro" id="IPR051487">
    <property type="entry name" value="Ser/Thr_Proteases_Immune/Dev"/>
</dbReference>
<gene>
    <name evidence="6" type="primary">LOC131801427</name>
</gene>
<sequence>MKTLLVISLLFASTIFQANGILRGKDAWETDVYFMARLYDKVNGSVICGGVIIDNEWVLTAASCAQNPIGMWAVAGSHFVPQLTSNRWQRPTVDFAVVHENYVPGEYHDDLALLHVSEPYVWTEYVRPAELPEPNTVPTGIVDVFGYGHVTIGYPTTSMATATRRLTVPIMEWSECRDLLPAKLVTDEQMVCTKQIARQSFCREDVGGPLLKIREPELPLLVGIAAWFYEPCGMKQYPNVYAQVSLYIDWIMGNIKKV</sequence>
<dbReference type="InterPro" id="IPR001254">
    <property type="entry name" value="Trypsin_dom"/>
</dbReference>
<evidence type="ECO:0000256" key="1">
    <source>
        <dbReference type="ARBA" id="ARBA00023157"/>
    </source>
</evidence>
<evidence type="ECO:0000313" key="5">
    <source>
        <dbReference type="Proteomes" id="UP001652621"/>
    </source>
</evidence>
<feature type="domain" description="Peptidase S1" evidence="4">
    <location>
        <begin position="21"/>
        <end position="256"/>
    </location>
</feature>
<reference evidence="6" key="1">
    <citation type="submission" date="2025-08" db="UniProtKB">
        <authorList>
            <consortium name="RefSeq"/>
        </authorList>
    </citation>
    <scope>IDENTIFICATION</scope>
    <source>
        <strain evidence="6">Aabys</strain>
        <tissue evidence="6">Whole body</tissue>
    </source>
</reference>
<feature type="chain" id="PRO_5045631589" evidence="3">
    <location>
        <begin position="21"/>
        <end position="258"/>
    </location>
</feature>
<dbReference type="RefSeq" id="XP_058976179.1">
    <property type="nucleotide sequence ID" value="XM_059120196.1"/>
</dbReference>
<name>A0ABM3URM5_MUSDO</name>
<dbReference type="PANTHER" id="PTHR24256">
    <property type="entry name" value="TRYPTASE-RELATED"/>
    <property type="match status" value="1"/>
</dbReference>
<dbReference type="Pfam" id="PF00089">
    <property type="entry name" value="Trypsin"/>
    <property type="match status" value="1"/>
</dbReference>
<evidence type="ECO:0000313" key="6">
    <source>
        <dbReference type="RefSeq" id="XP_058976179.1"/>
    </source>
</evidence>
<dbReference type="InterPro" id="IPR001314">
    <property type="entry name" value="Peptidase_S1A"/>
</dbReference>
<feature type="signal peptide" evidence="3">
    <location>
        <begin position="1"/>
        <end position="20"/>
    </location>
</feature>
<dbReference type="SUPFAM" id="SSF50494">
    <property type="entry name" value="Trypsin-like serine proteases"/>
    <property type="match status" value="1"/>
</dbReference>
<accession>A0ABM3URM5</accession>
<proteinExistence type="inferred from homology"/>
<evidence type="ECO:0000256" key="2">
    <source>
        <dbReference type="ARBA" id="ARBA00024195"/>
    </source>
</evidence>
<organism evidence="5 6">
    <name type="scientific">Musca domestica</name>
    <name type="common">House fly</name>
    <dbReference type="NCBI Taxonomy" id="7370"/>
    <lineage>
        <taxon>Eukaryota</taxon>
        <taxon>Metazoa</taxon>
        <taxon>Ecdysozoa</taxon>
        <taxon>Arthropoda</taxon>
        <taxon>Hexapoda</taxon>
        <taxon>Insecta</taxon>
        <taxon>Pterygota</taxon>
        <taxon>Neoptera</taxon>
        <taxon>Endopterygota</taxon>
        <taxon>Diptera</taxon>
        <taxon>Brachycera</taxon>
        <taxon>Muscomorpha</taxon>
        <taxon>Muscoidea</taxon>
        <taxon>Muscidae</taxon>
        <taxon>Musca</taxon>
    </lineage>
</organism>
<keyword evidence="1" id="KW-1015">Disulfide bond</keyword>
<evidence type="ECO:0000256" key="3">
    <source>
        <dbReference type="SAM" id="SignalP"/>
    </source>
</evidence>
<keyword evidence="5" id="KW-1185">Reference proteome</keyword>
<dbReference type="InterPro" id="IPR043504">
    <property type="entry name" value="Peptidase_S1_PA_chymotrypsin"/>
</dbReference>
<dbReference type="GeneID" id="131801427"/>
<dbReference type="PRINTS" id="PR00722">
    <property type="entry name" value="CHYMOTRYPSIN"/>
</dbReference>